<feature type="domain" description="Pili assembly chaperone N-terminal" evidence="1">
    <location>
        <begin position="42"/>
        <end position="167"/>
    </location>
</feature>
<accession>A0A4Y6PT46</accession>
<dbReference type="OrthoDB" id="6658153at2"/>
<dbReference type="AlphaFoldDB" id="A0A4Y6PT46"/>
<dbReference type="SUPFAM" id="SSF49354">
    <property type="entry name" value="PapD-like"/>
    <property type="match status" value="1"/>
</dbReference>
<sequence length="301" mass="33254">MDARPSTPKYLRWGACLATVFGLFVAQALVGALPTAHAQGNVTIAPTRVVFEGRERSKELMLLNRGSEVVTYRISLIQMSMTKEGKLVRADKPTGGEKFADKMLRFAPRQVRLKPGVAQRVRVMVRKPAKLAEDEYRSHMLFQAMPKAAATVDQQVEGGQLALRLNIVSGISIPVIVRHGNLSAKTDIKNLTFEKGKKVDEPDVLKFEMTRKGDKSTYGNLTVKFIPKAEEAEPITLAKLGGVAVYTTHEIRKFQIPLKPPEGLDVAEAMKLEDGRIVVTYRERSEDGGALLASEELSLQQ</sequence>
<dbReference type="InterPro" id="IPR016147">
    <property type="entry name" value="Pili_assmbl_chaperone_N"/>
</dbReference>
<organism evidence="2 3">
    <name type="scientific">Persicimonas caeni</name>
    <dbReference type="NCBI Taxonomy" id="2292766"/>
    <lineage>
        <taxon>Bacteria</taxon>
        <taxon>Deltaproteobacteria</taxon>
        <taxon>Bradymonadales</taxon>
        <taxon>Bradymonadaceae</taxon>
        <taxon>Persicimonas</taxon>
    </lineage>
</organism>
<name>A0A4Y6PT46_PERCE</name>
<evidence type="ECO:0000313" key="2">
    <source>
        <dbReference type="EMBL" id="QDG51403.1"/>
    </source>
</evidence>
<dbReference type="Pfam" id="PF00345">
    <property type="entry name" value="PapD_N"/>
    <property type="match status" value="1"/>
</dbReference>
<dbReference type="GO" id="GO:0071555">
    <property type="term" value="P:cell wall organization"/>
    <property type="evidence" value="ECO:0007669"/>
    <property type="project" value="InterPro"/>
</dbReference>
<dbReference type="GO" id="GO:0030288">
    <property type="term" value="C:outer membrane-bounded periplasmic space"/>
    <property type="evidence" value="ECO:0007669"/>
    <property type="project" value="InterPro"/>
</dbReference>
<protein>
    <submittedName>
        <fullName evidence="2">Molecular chaperone</fullName>
    </submittedName>
</protein>
<dbReference type="Gene3D" id="2.60.40.10">
    <property type="entry name" value="Immunoglobulins"/>
    <property type="match status" value="1"/>
</dbReference>
<dbReference type="InterPro" id="IPR013783">
    <property type="entry name" value="Ig-like_fold"/>
</dbReference>
<reference evidence="2 3" key="1">
    <citation type="submission" date="2019-06" db="EMBL/GenBank/DDBJ databases">
        <title>Persicimonas caeni gen. nov., sp. nov., a predatory bacterium isolated from solar saltern.</title>
        <authorList>
            <person name="Wang S."/>
        </authorList>
    </citation>
    <scope>NUCLEOTIDE SEQUENCE [LARGE SCALE GENOMIC DNA]</scope>
    <source>
        <strain evidence="2 3">YN101</strain>
    </source>
</reference>
<proteinExistence type="predicted"/>
<dbReference type="EMBL" id="CP041186">
    <property type="protein sequence ID" value="QDG51403.1"/>
    <property type="molecule type" value="Genomic_DNA"/>
</dbReference>
<keyword evidence="3" id="KW-1185">Reference proteome</keyword>
<evidence type="ECO:0000313" key="3">
    <source>
        <dbReference type="Proteomes" id="UP000315995"/>
    </source>
</evidence>
<accession>A0A5B8Y4P3</accession>
<dbReference type="InterPro" id="IPR008962">
    <property type="entry name" value="PapD-like_sf"/>
</dbReference>
<dbReference type="Proteomes" id="UP000315995">
    <property type="component" value="Chromosome"/>
</dbReference>
<dbReference type="RefSeq" id="WP_141197886.1">
    <property type="nucleotide sequence ID" value="NZ_CP041186.1"/>
</dbReference>
<gene>
    <name evidence="2" type="ORF">FIV42_11820</name>
</gene>
<evidence type="ECO:0000259" key="1">
    <source>
        <dbReference type="Pfam" id="PF00345"/>
    </source>
</evidence>